<keyword evidence="4" id="KW-0812">Transmembrane</keyword>
<feature type="repeat" description="TPR" evidence="3">
    <location>
        <begin position="92"/>
        <end position="125"/>
    </location>
</feature>
<dbReference type="PROSITE" id="PS50005">
    <property type="entry name" value="TPR"/>
    <property type="match status" value="3"/>
</dbReference>
<dbReference type="Pfam" id="PF13181">
    <property type="entry name" value="TPR_8"/>
    <property type="match status" value="1"/>
</dbReference>
<evidence type="ECO:0000313" key="6">
    <source>
        <dbReference type="Proteomes" id="UP000593846"/>
    </source>
</evidence>
<sequence>MDKNLVIIYLSIFVGLLSFVVVNVFRQIFKTRKRESALSRLRKKLENQKGTAQEYYELASIYSEKKIFSQAVVLFQKAIKAAQEEEEEDITAPIYNGLGYVYFSQEQYDLAIRQYKEALKRNPDYVTALNNLGHAYERKKLTAQALEMYEQVLKITPNNTIAKRRAESLRRLVSV</sequence>
<dbReference type="PROSITE" id="PS50293">
    <property type="entry name" value="TPR_REGION"/>
    <property type="match status" value="2"/>
</dbReference>
<organism evidence="5 6">
    <name type="scientific">Anabaenopsis elenkinii CCIBt3563</name>
    <dbReference type="NCBI Taxonomy" id="2779889"/>
    <lineage>
        <taxon>Bacteria</taxon>
        <taxon>Bacillati</taxon>
        <taxon>Cyanobacteriota</taxon>
        <taxon>Cyanophyceae</taxon>
        <taxon>Nostocales</taxon>
        <taxon>Nodulariaceae</taxon>
        <taxon>Anabaenopsis</taxon>
    </lineage>
</organism>
<evidence type="ECO:0000256" key="4">
    <source>
        <dbReference type="SAM" id="Phobius"/>
    </source>
</evidence>
<dbReference type="InterPro" id="IPR011990">
    <property type="entry name" value="TPR-like_helical_dom_sf"/>
</dbReference>
<dbReference type="EMBL" id="CP063311">
    <property type="protein sequence ID" value="QOV24089.1"/>
    <property type="molecule type" value="Genomic_DNA"/>
</dbReference>
<reference evidence="6" key="1">
    <citation type="submission" date="2020-10" db="EMBL/GenBank/DDBJ databases">
        <title>Genome-based taxonomic classification of the species Anabaenopsis elenkinii.</title>
        <authorList>
            <person name="Delbaje E."/>
            <person name="Andreote A.P.D."/>
            <person name="Pellegrinetti T.A."/>
            <person name="Cruz R.B."/>
            <person name="Branco L.H.Z."/>
            <person name="Fiore M.F."/>
        </authorList>
    </citation>
    <scope>NUCLEOTIDE SEQUENCE [LARGE SCALE GENOMIC DNA]</scope>
    <source>
        <strain evidence="6">CCIBt3563</strain>
    </source>
</reference>
<dbReference type="SMART" id="SM00028">
    <property type="entry name" value="TPR"/>
    <property type="match status" value="3"/>
</dbReference>
<name>A0A7S6U6P1_9CYAN</name>
<dbReference type="Proteomes" id="UP000593846">
    <property type="component" value="Chromosome"/>
</dbReference>
<dbReference type="PANTHER" id="PTHR45641:SF1">
    <property type="entry name" value="AAA+ ATPASE DOMAIN-CONTAINING PROTEIN"/>
    <property type="match status" value="1"/>
</dbReference>
<evidence type="ECO:0000256" key="2">
    <source>
        <dbReference type="ARBA" id="ARBA00022803"/>
    </source>
</evidence>
<evidence type="ECO:0000256" key="1">
    <source>
        <dbReference type="ARBA" id="ARBA00022737"/>
    </source>
</evidence>
<gene>
    <name evidence="5" type="ORF">IM676_07450</name>
</gene>
<feature type="repeat" description="TPR" evidence="3">
    <location>
        <begin position="126"/>
        <end position="159"/>
    </location>
</feature>
<dbReference type="SUPFAM" id="SSF48452">
    <property type="entry name" value="TPR-like"/>
    <property type="match status" value="1"/>
</dbReference>
<keyword evidence="6" id="KW-1185">Reference proteome</keyword>
<evidence type="ECO:0000313" key="5">
    <source>
        <dbReference type="EMBL" id="QOV24089.1"/>
    </source>
</evidence>
<evidence type="ECO:0000256" key="3">
    <source>
        <dbReference type="PROSITE-ProRule" id="PRU00339"/>
    </source>
</evidence>
<dbReference type="InterPro" id="IPR019734">
    <property type="entry name" value="TPR_rpt"/>
</dbReference>
<protein>
    <submittedName>
        <fullName evidence="5">Tetratricopeptide repeat protein</fullName>
    </submittedName>
</protein>
<keyword evidence="4" id="KW-1133">Transmembrane helix</keyword>
<dbReference type="RefSeq" id="WP_200989611.1">
    <property type="nucleotide sequence ID" value="NZ_CP063311.1"/>
</dbReference>
<dbReference type="PANTHER" id="PTHR45641">
    <property type="entry name" value="TETRATRICOPEPTIDE REPEAT PROTEIN (AFU_ORTHOLOGUE AFUA_6G03870)"/>
    <property type="match status" value="1"/>
</dbReference>
<feature type="transmembrane region" description="Helical" evidence="4">
    <location>
        <begin position="6"/>
        <end position="25"/>
    </location>
</feature>
<proteinExistence type="predicted"/>
<feature type="repeat" description="TPR" evidence="3">
    <location>
        <begin position="52"/>
        <end position="85"/>
    </location>
</feature>
<dbReference type="Pfam" id="PF13414">
    <property type="entry name" value="TPR_11"/>
    <property type="match status" value="1"/>
</dbReference>
<accession>A0A7S6U6P1</accession>
<dbReference type="AlphaFoldDB" id="A0A7S6U6P1"/>
<dbReference type="Gene3D" id="1.25.40.10">
    <property type="entry name" value="Tetratricopeptide repeat domain"/>
    <property type="match status" value="1"/>
</dbReference>
<keyword evidence="4" id="KW-0472">Membrane</keyword>
<dbReference type="KEGG" id="aee:IM676_07450"/>
<keyword evidence="2 3" id="KW-0802">TPR repeat</keyword>
<keyword evidence="1" id="KW-0677">Repeat</keyword>